<reference evidence="1 2" key="1">
    <citation type="submission" date="2012-10" db="EMBL/GenBank/DDBJ databases">
        <authorList>
            <person name="Harkins D.M."/>
            <person name="Durkin A.S."/>
            <person name="Brinkac L.M."/>
            <person name="Haft D.H."/>
            <person name="Selengut J.D."/>
            <person name="Sanka R."/>
            <person name="DePew J."/>
            <person name="Purushe J."/>
            <person name="Whelen A.C."/>
            <person name="Vinetz J.M."/>
            <person name="Sutton G.G."/>
            <person name="Nierman W.C."/>
            <person name="Fouts D.E."/>
        </authorList>
    </citation>
    <scope>NUCLEOTIDE SEQUENCE [LARGE SCALE GENOMIC DNA]</scope>
    <source>
        <strain evidence="1 2">2006001853</strain>
    </source>
</reference>
<evidence type="ECO:0000313" key="2">
    <source>
        <dbReference type="Proteomes" id="UP000001338"/>
    </source>
</evidence>
<name>A0A828YVQ0_9LEPT</name>
<dbReference type="AlphaFoldDB" id="A0A828YVQ0"/>
<sequence length="156" mass="17206">MQQALTNQQNQTSWNQQGAALSQTIADSFGRSEAYKTAELGASNRINALAQTIYGNGAYIVDNTELQSLQNQITTNGQNQSFWQNEISGANGGFNFNGRNNTSQTKEALYGDMIADIAVATTLQAEVVDEEITYLKTANEFFEKSERYQELADKAK</sequence>
<comment type="caution">
    <text evidence="1">The sequence shown here is derived from an EMBL/GenBank/DDBJ whole genome shotgun (WGS) entry which is preliminary data.</text>
</comment>
<accession>A0A828YVQ0</accession>
<gene>
    <name evidence="1" type="ORF">LEP1GSC036_2221</name>
</gene>
<dbReference type="Proteomes" id="UP000001338">
    <property type="component" value="Unassembled WGS sequence"/>
</dbReference>
<evidence type="ECO:0008006" key="3">
    <source>
        <dbReference type="Google" id="ProtNLM"/>
    </source>
</evidence>
<dbReference type="EMBL" id="AFLV02000083">
    <property type="protein sequence ID" value="EKR62083.1"/>
    <property type="molecule type" value="Genomic_DNA"/>
</dbReference>
<evidence type="ECO:0000313" key="1">
    <source>
        <dbReference type="EMBL" id="EKR62083.1"/>
    </source>
</evidence>
<proteinExistence type="predicted"/>
<feature type="non-terminal residue" evidence="1">
    <location>
        <position position="156"/>
    </location>
</feature>
<protein>
    <recommendedName>
        <fullName evidence="3">Large structural domain protein</fullName>
    </recommendedName>
</protein>
<organism evidence="1 2">
    <name type="scientific">Leptospira weilii str. 2006001853</name>
    <dbReference type="NCBI Taxonomy" id="1001589"/>
    <lineage>
        <taxon>Bacteria</taxon>
        <taxon>Pseudomonadati</taxon>
        <taxon>Spirochaetota</taxon>
        <taxon>Spirochaetia</taxon>
        <taxon>Leptospirales</taxon>
        <taxon>Leptospiraceae</taxon>
        <taxon>Leptospira</taxon>
    </lineage>
</organism>